<dbReference type="EMBL" id="QPFP01000208">
    <property type="protein sequence ID" value="TEB19091.1"/>
    <property type="molecule type" value="Genomic_DNA"/>
</dbReference>
<protein>
    <submittedName>
        <fullName evidence="2">Uncharacterized protein</fullName>
    </submittedName>
</protein>
<feature type="compositionally biased region" description="Acidic residues" evidence="1">
    <location>
        <begin position="610"/>
        <end position="628"/>
    </location>
</feature>
<dbReference type="Proteomes" id="UP000298030">
    <property type="component" value="Unassembled WGS sequence"/>
</dbReference>
<feature type="region of interest" description="Disordered" evidence="1">
    <location>
        <begin position="594"/>
        <end position="657"/>
    </location>
</feature>
<evidence type="ECO:0000313" key="3">
    <source>
        <dbReference type="Proteomes" id="UP000298030"/>
    </source>
</evidence>
<keyword evidence="3" id="KW-1185">Reference proteome</keyword>
<comment type="caution">
    <text evidence="2">The sequence shown here is derived from an EMBL/GenBank/DDBJ whole genome shotgun (WGS) entry which is preliminary data.</text>
</comment>
<name>A0A4Y7SDT9_COPMI</name>
<organism evidence="2 3">
    <name type="scientific">Coprinellus micaceus</name>
    <name type="common">Glistening ink-cap mushroom</name>
    <name type="synonym">Coprinus micaceus</name>
    <dbReference type="NCBI Taxonomy" id="71717"/>
    <lineage>
        <taxon>Eukaryota</taxon>
        <taxon>Fungi</taxon>
        <taxon>Dikarya</taxon>
        <taxon>Basidiomycota</taxon>
        <taxon>Agaricomycotina</taxon>
        <taxon>Agaricomycetes</taxon>
        <taxon>Agaricomycetidae</taxon>
        <taxon>Agaricales</taxon>
        <taxon>Agaricineae</taxon>
        <taxon>Psathyrellaceae</taxon>
        <taxon>Coprinellus</taxon>
    </lineage>
</organism>
<accession>A0A4Y7SDT9</accession>
<reference evidence="2 3" key="1">
    <citation type="journal article" date="2019" name="Nat. Ecol. Evol.">
        <title>Megaphylogeny resolves global patterns of mushroom evolution.</title>
        <authorList>
            <person name="Varga T."/>
            <person name="Krizsan K."/>
            <person name="Foldi C."/>
            <person name="Dima B."/>
            <person name="Sanchez-Garcia M."/>
            <person name="Sanchez-Ramirez S."/>
            <person name="Szollosi G.J."/>
            <person name="Szarkandi J.G."/>
            <person name="Papp V."/>
            <person name="Albert L."/>
            <person name="Andreopoulos W."/>
            <person name="Angelini C."/>
            <person name="Antonin V."/>
            <person name="Barry K.W."/>
            <person name="Bougher N.L."/>
            <person name="Buchanan P."/>
            <person name="Buyck B."/>
            <person name="Bense V."/>
            <person name="Catcheside P."/>
            <person name="Chovatia M."/>
            <person name="Cooper J."/>
            <person name="Damon W."/>
            <person name="Desjardin D."/>
            <person name="Finy P."/>
            <person name="Geml J."/>
            <person name="Haridas S."/>
            <person name="Hughes K."/>
            <person name="Justo A."/>
            <person name="Karasinski D."/>
            <person name="Kautmanova I."/>
            <person name="Kiss B."/>
            <person name="Kocsube S."/>
            <person name="Kotiranta H."/>
            <person name="LaButti K.M."/>
            <person name="Lechner B.E."/>
            <person name="Liimatainen K."/>
            <person name="Lipzen A."/>
            <person name="Lukacs Z."/>
            <person name="Mihaltcheva S."/>
            <person name="Morgado L.N."/>
            <person name="Niskanen T."/>
            <person name="Noordeloos M.E."/>
            <person name="Ohm R.A."/>
            <person name="Ortiz-Santana B."/>
            <person name="Ovrebo C."/>
            <person name="Racz N."/>
            <person name="Riley R."/>
            <person name="Savchenko A."/>
            <person name="Shiryaev A."/>
            <person name="Soop K."/>
            <person name="Spirin V."/>
            <person name="Szebenyi C."/>
            <person name="Tomsovsky M."/>
            <person name="Tulloss R.E."/>
            <person name="Uehling J."/>
            <person name="Grigoriev I.V."/>
            <person name="Vagvolgyi C."/>
            <person name="Papp T."/>
            <person name="Martin F.M."/>
            <person name="Miettinen O."/>
            <person name="Hibbett D.S."/>
            <person name="Nagy L.G."/>
        </authorList>
    </citation>
    <scope>NUCLEOTIDE SEQUENCE [LARGE SCALE GENOMIC DNA]</scope>
    <source>
        <strain evidence="2 3">FP101781</strain>
    </source>
</reference>
<evidence type="ECO:0000313" key="2">
    <source>
        <dbReference type="EMBL" id="TEB19091.1"/>
    </source>
</evidence>
<gene>
    <name evidence="2" type="ORF">FA13DRAFT_1719167</name>
</gene>
<sequence length="657" mass="72138">MLDALFTGILERAAQNANPDLEPETGARELASLVWILIGLVPSRIEAAKSVSRQYIPLWVIEEALGLQDGDLARELLDLHSLLEVPQDMCGDNKISAHHKSLLDFLGDPRRSGHLGNIPQVAKERFDMRINTHVSSLTLDGLKNLVSAQSVKPHILHHLHLLWKPETVLKAVDPEVWKTLLPSLNAWDTLLLKEWVFVGLTEGPLRQNSENSKALRMMDEASKRNLHDSLLPGHEHEGVANAPLISDADTKLLLATLDMLDIRGVISGRENIAFIPQRRTTPDDLLASHFFPWFPAACALAWLWAPSHRLTTGRSRAIEPPSCIVFIIGSAGSGKQELLAEAYDCLPAGRKGSLPEGWMPPVDIIIVPDKDGLSLRLLWTQGSFCKSNSMSASCRNEDLIGEIKLSALQGIPTSLFQDCIASWRAKHEKNTHHPQFLLQGLHLLSPVHQATLLDMISSDLGQSDSPVRPPLFITVTSLPTTTLASRLRQFARPGLYYLNLDGMKADVSLLEAALVQWVGVTPLVSATMPPSKLHRTAHILAASPKPARHLKGLMDHQKRVWYGQWEKELNLILAAPVTEAWQLIEEHFGDISPNVQAGHGGMGGGKDSNLEGDEDQSSDDCYGSEEFFEGWGAVGDISGRSTEGIDEGNGDMKASGF</sequence>
<dbReference type="AlphaFoldDB" id="A0A4Y7SDT9"/>
<proteinExistence type="predicted"/>
<evidence type="ECO:0000256" key="1">
    <source>
        <dbReference type="SAM" id="MobiDB-lite"/>
    </source>
</evidence>